<dbReference type="InterPro" id="IPR002060">
    <property type="entry name" value="Squ/phyt_synthse"/>
</dbReference>
<dbReference type="PANTHER" id="PTHR11626">
    <property type="entry name" value="FARNESYL-DIPHOSPHATE FARNESYLTRANSFERASE"/>
    <property type="match status" value="1"/>
</dbReference>
<proteinExistence type="predicted"/>
<sequence>MNKSGKLEKEAMHVLKQTSRTFYIPIKLLKSQLRETVASAYLCMRAVDEVEDHVTLDPAAKQHILRETAALLQQDFDETAYQELVEPHRELLPEVTLRLGDWIAFCPSGIVEKVKESTAVMAKGMADWVERDWQVKTKEDLDDYTYYVAGLVGVMLSDIWYWYDGTKTDKQLAIGYGRGLQAVNVLRNKDEDAERGVRFFPDNWTRNDMFAYAEGNLRQAEEYIQSIQTKNILLFCKIPLGLAKRTLKALKNGEEKISRAEVNETVDDIIKKTVSKLCV</sequence>
<dbReference type="Pfam" id="PF00494">
    <property type="entry name" value="SQS_PSY"/>
    <property type="match status" value="1"/>
</dbReference>
<comment type="caution">
    <text evidence="1">The sequence shown here is derived from an EMBL/GenBank/DDBJ whole genome shotgun (WGS) entry which is preliminary data.</text>
</comment>
<dbReference type="SUPFAM" id="SSF48576">
    <property type="entry name" value="Terpenoid synthases"/>
    <property type="match status" value="1"/>
</dbReference>
<accession>A0ABU5C7C0</accession>
<protein>
    <submittedName>
        <fullName evidence="1">Phytoene/squalene synthase family protein</fullName>
    </submittedName>
</protein>
<dbReference type="InterPro" id="IPR044844">
    <property type="entry name" value="Trans_IPPS_euk-type"/>
</dbReference>
<dbReference type="InterPro" id="IPR008949">
    <property type="entry name" value="Isoprenoid_synthase_dom_sf"/>
</dbReference>
<dbReference type="Proteomes" id="UP001281447">
    <property type="component" value="Unassembled WGS sequence"/>
</dbReference>
<gene>
    <name evidence="1" type="ORF">RWE15_13220</name>
</gene>
<evidence type="ECO:0000313" key="2">
    <source>
        <dbReference type="Proteomes" id="UP001281447"/>
    </source>
</evidence>
<dbReference type="Gene3D" id="1.10.600.10">
    <property type="entry name" value="Farnesyl Diphosphate Synthase"/>
    <property type="match status" value="1"/>
</dbReference>
<keyword evidence="2" id="KW-1185">Reference proteome</keyword>
<reference evidence="1 2" key="1">
    <citation type="submission" date="2023-10" db="EMBL/GenBank/DDBJ databases">
        <title>Virgibacillus halophilus 5B73C genome.</title>
        <authorList>
            <person name="Miliotis G."/>
            <person name="Sengupta P."/>
            <person name="Hameed A."/>
            <person name="Chuvochina M."/>
            <person name="Mcdonagh F."/>
            <person name="Simpson A.C."/>
            <person name="Singh N.K."/>
            <person name="Rekha P.D."/>
            <person name="Raman K."/>
            <person name="Hugenholtz P."/>
            <person name="Venkateswaran K."/>
        </authorList>
    </citation>
    <scope>NUCLEOTIDE SEQUENCE [LARGE SCALE GENOMIC DNA]</scope>
    <source>
        <strain evidence="1 2">5B73C</strain>
    </source>
</reference>
<dbReference type="EMBL" id="JAWDIP010000003">
    <property type="protein sequence ID" value="MDY0395204.1"/>
    <property type="molecule type" value="Genomic_DNA"/>
</dbReference>
<organism evidence="1 2">
    <name type="scientific">Tigheibacillus halophilus</name>
    <dbReference type="NCBI Taxonomy" id="361280"/>
    <lineage>
        <taxon>Bacteria</taxon>
        <taxon>Bacillati</taxon>
        <taxon>Bacillota</taxon>
        <taxon>Bacilli</taxon>
        <taxon>Bacillales</taxon>
        <taxon>Bacillaceae</taxon>
        <taxon>Tigheibacillus</taxon>
    </lineage>
</organism>
<evidence type="ECO:0000313" key="1">
    <source>
        <dbReference type="EMBL" id="MDY0395204.1"/>
    </source>
</evidence>
<name>A0ABU5C7C0_9BACI</name>
<dbReference type="PANTHER" id="PTHR11626:SF2">
    <property type="entry name" value="SQUALENE SYNTHASE"/>
    <property type="match status" value="1"/>
</dbReference>